<evidence type="ECO:0000313" key="2">
    <source>
        <dbReference type="Proteomes" id="UP000032737"/>
    </source>
</evidence>
<dbReference type="AlphaFoldDB" id="U4KQ54"/>
<gene>
    <name evidence="1" type="ORF">BN85315050</name>
</gene>
<protein>
    <submittedName>
        <fullName evidence="1">Uncharacterized protein</fullName>
    </submittedName>
</protein>
<dbReference type="Proteomes" id="UP000032737">
    <property type="component" value="Chromosome"/>
</dbReference>
<dbReference type="RefSeq" id="WP_030005383.1">
    <property type="nucleotide sequence ID" value="NC_022549.1"/>
</dbReference>
<dbReference type="EMBL" id="FO681348">
    <property type="protein sequence ID" value="CCV66526.1"/>
    <property type="molecule type" value="Genomic_DNA"/>
</dbReference>
<reference evidence="1 2" key="1">
    <citation type="journal article" date="2013" name="J. Mol. Microbiol. Biotechnol.">
        <title>Analysis of the Complete Genomes of Acholeplasma brassicae , A. palmae and A. laidlawii and Their Comparison to the Obligate Parasites from ' Candidatus Phytoplasma'.</title>
        <authorList>
            <person name="Kube M."/>
            <person name="Siewert C."/>
            <person name="Migdoll A.M."/>
            <person name="Duduk B."/>
            <person name="Holz S."/>
            <person name="Rabus R."/>
            <person name="Seemuller E."/>
            <person name="Mitrovic J."/>
            <person name="Muller I."/>
            <person name="Buttner C."/>
            <person name="Reinhardt R."/>
        </authorList>
    </citation>
    <scope>NUCLEOTIDE SEQUENCE [LARGE SCALE GENOMIC DNA]</scope>
    <source>
        <strain evidence="2">0502</strain>
    </source>
</reference>
<evidence type="ECO:0000313" key="1">
    <source>
        <dbReference type="EMBL" id="CCV66526.1"/>
    </source>
</evidence>
<proteinExistence type="predicted"/>
<organism evidence="1 2">
    <name type="scientific">Acholeplasma brassicae</name>
    <dbReference type="NCBI Taxonomy" id="61635"/>
    <lineage>
        <taxon>Bacteria</taxon>
        <taxon>Bacillati</taxon>
        <taxon>Mycoplasmatota</taxon>
        <taxon>Mollicutes</taxon>
        <taxon>Acholeplasmatales</taxon>
        <taxon>Acholeplasmataceae</taxon>
        <taxon>Acholeplasma</taxon>
    </lineage>
</organism>
<sequence>MEDQLIAILKDSDFGLKDEPFFNEETRRSARGLVFLPNNQVALFHKKRRTNINYLVVELKITSHQRRVLEERY</sequence>
<dbReference type="HOGENOM" id="CLU_2696003_0_0_14"/>
<dbReference type="KEGG" id="abra:BN85315050"/>
<name>U4KQ54_9MOLU</name>
<accession>U4KQ54</accession>
<dbReference type="STRING" id="61635.BN85315050"/>
<keyword evidence="2" id="KW-1185">Reference proteome</keyword>